<sequence length="127" mass="14049">MVERIQRLNPREYLQVDADRLAEVYLRVGLEKGEQRVAQTVNDLTCLLDHLRAVSRTGRLGATARSAGRLHSAAQTMGLTSLQRVTTDVQKLCQNPDPVAMNAVLLRLERVADSSIKVISELQAEIG</sequence>
<dbReference type="RefSeq" id="WP_143226509.1">
    <property type="nucleotide sequence ID" value="NZ_BMKN01000002.1"/>
</dbReference>
<proteinExistence type="predicted"/>
<protein>
    <recommendedName>
        <fullName evidence="3">HPt domain-containing protein</fullName>
    </recommendedName>
</protein>
<dbReference type="OrthoDB" id="7873775at2"/>
<reference evidence="1" key="1">
    <citation type="journal article" date="2014" name="Int. J. Syst. Evol. Microbiol.">
        <title>Complete genome sequence of Corynebacterium casei LMG S-19264T (=DSM 44701T), isolated from a smear-ripened cheese.</title>
        <authorList>
            <consortium name="US DOE Joint Genome Institute (JGI-PGF)"/>
            <person name="Walter F."/>
            <person name="Albersmeier A."/>
            <person name="Kalinowski J."/>
            <person name="Ruckert C."/>
        </authorList>
    </citation>
    <scope>NUCLEOTIDE SEQUENCE</scope>
    <source>
        <strain evidence="1">CGMCC 1.16012</strain>
    </source>
</reference>
<evidence type="ECO:0008006" key="3">
    <source>
        <dbReference type="Google" id="ProtNLM"/>
    </source>
</evidence>
<evidence type="ECO:0000313" key="1">
    <source>
        <dbReference type="EMBL" id="GGE56870.1"/>
    </source>
</evidence>
<comment type="caution">
    <text evidence="1">The sequence shown here is derived from an EMBL/GenBank/DDBJ whole genome shotgun (WGS) entry which is preliminary data.</text>
</comment>
<dbReference type="InterPro" id="IPR036641">
    <property type="entry name" value="HPT_dom_sf"/>
</dbReference>
<dbReference type="Proteomes" id="UP000606730">
    <property type="component" value="Unassembled WGS sequence"/>
</dbReference>
<evidence type="ECO:0000313" key="2">
    <source>
        <dbReference type="Proteomes" id="UP000606730"/>
    </source>
</evidence>
<keyword evidence="2" id="KW-1185">Reference proteome</keyword>
<organism evidence="1 2">
    <name type="scientific">Actibacterium pelagium</name>
    <dbReference type="NCBI Taxonomy" id="2029103"/>
    <lineage>
        <taxon>Bacteria</taxon>
        <taxon>Pseudomonadati</taxon>
        <taxon>Pseudomonadota</taxon>
        <taxon>Alphaproteobacteria</taxon>
        <taxon>Rhodobacterales</taxon>
        <taxon>Roseobacteraceae</taxon>
        <taxon>Actibacterium</taxon>
    </lineage>
</organism>
<name>A0A917EML6_9RHOB</name>
<reference evidence="1" key="2">
    <citation type="submission" date="2020-09" db="EMBL/GenBank/DDBJ databases">
        <authorList>
            <person name="Sun Q."/>
            <person name="Zhou Y."/>
        </authorList>
    </citation>
    <scope>NUCLEOTIDE SEQUENCE</scope>
    <source>
        <strain evidence="1">CGMCC 1.16012</strain>
    </source>
</reference>
<gene>
    <name evidence="1" type="ORF">GCM10011517_25810</name>
</gene>
<accession>A0A917EML6</accession>
<dbReference type="GO" id="GO:0000160">
    <property type="term" value="P:phosphorelay signal transduction system"/>
    <property type="evidence" value="ECO:0007669"/>
    <property type="project" value="InterPro"/>
</dbReference>
<dbReference type="SUPFAM" id="SSF47226">
    <property type="entry name" value="Histidine-containing phosphotransfer domain, HPT domain"/>
    <property type="match status" value="1"/>
</dbReference>
<dbReference type="AlphaFoldDB" id="A0A917EML6"/>
<dbReference type="EMBL" id="BMKN01000002">
    <property type="protein sequence ID" value="GGE56870.1"/>
    <property type="molecule type" value="Genomic_DNA"/>
</dbReference>